<dbReference type="AlphaFoldDB" id="B7KGB2"/>
<evidence type="ECO:0000313" key="2">
    <source>
        <dbReference type="Proteomes" id="UP000002384"/>
    </source>
</evidence>
<reference evidence="2" key="1">
    <citation type="journal article" date="2011" name="MBio">
        <title>Novel metabolic attributes of the genus Cyanothece, comprising a group of unicellular nitrogen-fixing Cyanobacteria.</title>
        <authorList>
            <person name="Bandyopadhyay A."/>
            <person name="Elvitigala T."/>
            <person name="Welsh E."/>
            <person name="Stockel J."/>
            <person name="Liberton M."/>
            <person name="Min H."/>
            <person name="Sherman L.A."/>
            <person name="Pakrasi H.B."/>
        </authorList>
    </citation>
    <scope>NUCLEOTIDE SEQUENCE [LARGE SCALE GENOMIC DNA]</scope>
    <source>
        <strain evidence="2">PCC 7424</strain>
    </source>
</reference>
<dbReference type="KEGG" id="cyc:PCC7424_2156"/>
<dbReference type="Proteomes" id="UP000002384">
    <property type="component" value="Chromosome"/>
</dbReference>
<protein>
    <recommendedName>
        <fullName evidence="3">DUF4089 domain-containing protein</fullName>
    </recommendedName>
</protein>
<dbReference type="InterPro" id="IPR025148">
    <property type="entry name" value="AtzG-like"/>
</dbReference>
<organism evidence="1 2">
    <name type="scientific">Gloeothece citriformis (strain PCC 7424)</name>
    <name type="common">Cyanothece sp. (strain PCC 7424)</name>
    <dbReference type="NCBI Taxonomy" id="65393"/>
    <lineage>
        <taxon>Bacteria</taxon>
        <taxon>Bacillati</taxon>
        <taxon>Cyanobacteriota</taxon>
        <taxon>Cyanophyceae</taxon>
        <taxon>Oscillatoriophycideae</taxon>
        <taxon>Chroococcales</taxon>
        <taxon>Aphanothecaceae</taxon>
        <taxon>Gloeothece</taxon>
        <taxon>Gloeothece citriformis</taxon>
    </lineage>
</organism>
<dbReference type="OrthoDB" id="532581at2"/>
<name>B7KGB2_GLOC7</name>
<evidence type="ECO:0000313" key="1">
    <source>
        <dbReference type="EMBL" id="ACK70583.1"/>
    </source>
</evidence>
<dbReference type="Pfam" id="PF13318">
    <property type="entry name" value="AtzG-like"/>
    <property type="match status" value="1"/>
</dbReference>
<dbReference type="HOGENOM" id="CLU_203091_0_0_3"/>
<gene>
    <name evidence="1" type="ordered locus">PCC7424_2156</name>
</gene>
<keyword evidence="2" id="KW-1185">Reference proteome</keyword>
<dbReference type="STRING" id="65393.PCC7424_2156"/>
<dbReference type="eggNOG" id="ENOG5032GU9">
    <property type="taxonomic scope" value="Bacteria"/>
</dbReference>
<dbReference type="EMBL" id="CP001291">
    <property type="protein sequence ID" value="ACK70583.1"/>
    <property type="molecule type" value="Genomic_DNA"/>
</dbReference>
<dbReference type="RefSeq" id="WP_015954189.1">
    <property type="nucleotide sequence ID" value="NC_011729.1"/>
</dbReference>
<accession>B7KGB2</accession>
<evidence type="ECO:0008006" key="3">
    <source>
        <dbReference type="Google" id="ProtNLM"/>
    </source>
</evidence>
<proteinExistence type="predicted"/>
<sequence>MTPEEATAYVKQTAILIGLSISPKYLPKVVNNWQKIEENASLLLAFPLSENIESAPVFEP</sequence>